<name>A0A8S3FIF7_9BILA</name>
<protein>
    <submittedName>
        <fullName evidence="2">Uncharacterized protein</fullName>
    </submittedName>
</protein>
<proteinExistence type="predicted"/>
<dbReference type="EMBL" id="CAJOBJ010266815">
    <property type="protein sequence ID" value="CAF5124217.1"/>
    <property type="molecule type" value="Genomic_DNA"/>
</dbReference>
<accession>A0A8S3FIF7</accession>
<feature type="non-terminal residue" evidence="2">
    <location>
        <position position="55"/>
    </location>
</feature>
<evidence type="ECO:0000313" key="1">
    <source>
        <dbReference type="EMBL" id="CAF5111559.1"/>
    </source>
</evidence>
<reference evidence="2" key="1">
    <citation type="submission" date="2021-02" db="EMBL/GenBank/DDBJ databases">
        <authorList>
            <person name="Nowell W R."/>
        </authorList>
    </citation>
    <scope>NUCLEOTIDE SEQUENCE</scope>
</reference>
<evidence type="ECO:0000313" key="3">
    <source>
        <dbReference type="Proteomes" id="UP000681720"/>
    </source>
</evidence>
<sequence>MRPHPYVDAPPVQWENAAEPIPMVTYPEILNILRSRKKKQSLDIHGLSPFILDKI</sequence>
<dbReference type="EMBL" id="CAJOBI010255016">
    <property type="protein sequence ID" value="CAF5111559.1"/>
    <property type="molecule type" value="Genomic_DNA"/>
</dbReference>
<dbReference type="Proteomes" id="UP000681720">
    <property type="component" value="Unassembled WGS sequence"/>
</dbReference>
<evidence type="ECO:0000313" key="2">
    <source>
        <dbReference type="EMBL" id="CAF5124217.1"/>
    </source>
</evidence>
<comment type="caution">
    <text evidence="2">The sequence shown here is derived from an EMBL/GenBank/DDBJ whole genome shotgun (WGS) entry which is preliminary data.</text>
</comment>
<organism evidence="2 3">
    <name type="scientific">Rotaria magnacalcarata</name>
    <dbReference type="NCBI Taxonomy" id="392030"/>
    <lineage>
        <taxon>Eukaryota</taxon>
        <taxon>Metazoa</taxon>
        <taxon>Spiralia</taxon>
        <taxon>Gnathifera</taxon>
        <taxon>Rotifera</taxon>
        <taxon>Eurotatoria</taxon>
        <taxon>Bdelloidea</taxon>
        <taxon>Philodinida</taxon>
        <taxon>Philodinidae</taxon>
        <taxon>Rotaria</taxon>
    </lineage>
</organism>
<dbReference type="AlphaFoldDB" id="A0A8S3FIF7"/>
<dbReference type="Proteomes" id="UP000676336">
    <property type="component" value="Unassembled WGS sequence"/>
</dbReference>
<gene>
    <name evidence="2" type="ORF">GIL414_LOCUS63708</name>
    <name evidence="1" type="ORF">SMN809_LOCUS62116</name>
</gene>